<evidence type="ECO:0000313" key="3">
    <source>
        <dbReference type="Proteomes" id="UP000663829"/>
    </source>
</evidence>
<protein>
    <submittedName>
        <fullName evidence="1">Uncharacterized protein</fullName>
    </submittedName>
</protein>
<evidence type="ECO:0000313" key="1">
    <source>
        <dbReference type="EMBL" id="CAF1575093.1"/>
    </source>
</evidence>
<sequence length="20" mass="2394">MTSRYVYNYGGIRTPSFRPK</sequence>
<comment type="caution">
    <text evidence="1">The sequence shown here is derived from an EMBL/GenBank/DDBJ whole genome shotgun (WGS) entry which is preliminary data.</text>
</comment>
<reference evidence="1" key="1">
    <citation type="submission" date="2021-02" db="EMBL/GenBank/DDBJ databases">
        <authorList>
            <person name="Nowell W R."/>
        </authorList>
    </citation>
    <scope>NUCLEOTIDE SEQUENCE</scope>
</reference>
<accession>A0A815YWD6</accession>
<dbReference type="AlphaFoldDB" id="A0A815YWD6"/>
<dbReference type="EMBL" id="CAJOBC010096405">
    <property type="protein sequence ID" value="CAF4439956.1"/>
    <property type="molecule type" value="Genomic_DNA"/>
</dbReference>
<organism evidence="1 3">
    <name type="scientific">Didymodactylos carnosus</name>
    <dbReference type="NCBI Taxonomy" id="1234261"/>
    <lineage>
        <taxon>Eukaryota</taxon>
        <taxon>Metazoa</taxon>
        <taxon>Spiralia</taxon>
        <taxon>Gnathifera</taxon>
        <taxon>Rotifera</taxon>
        <taxon>Eurotatoria</taxon>
        <taxon>Bdelloidea</taxon>
        <taxon>Philodinida</taxon>
        <taxon>Philodinidae</taxon>
        <taxon>Didymodactylos</taxon>
    </lineage>
</organism>
<name>A0A815YWD6_9BILA</name>
<dbReference type="EMBL" id="CAJNOQ010030526">
    <property type="protein sequence ID" value="CAF1575093.1"/>
    <property type="molecule type" value="Genomic_DNA"/>
</dbReference>
<feature type="non-terminal residue" evidence="1">
    <location>
        <position position="20"/>
    </location>
</feature>
<dbReference type="Proteomes" id="UP000663829">
    <property type="component" value="Unassembled WGS sequence"/>
</dbReference>
<gene>
    <name evidence="1" type="ORF">GPM918_LOCUS40673</name>
    <name evidence="2" type="ORF">SRO942_LOCUS41644</name>
</gene>
<proteinExistence type="predicted"/>
<dbReference type="Proteomes" id="UP000681722">
    <property type="component" value="Unassembled WGS sequence"/>
</dbReference>
<keyword evidence="3" id="KW-1185">Reference proteome</keyword>
<evidence type="ECO:0000313" key="2">
    <source>
        <dbReference type="EMBL" id="CAF4439956.1"/>
    </source>
</evidence>